<keyword evidence="3" id="KW-1185">Reference proteome</keyword>
<gene>
    <name evidence="2" type="ORF">Vbra_15688</name>
</gene>
<accession>A0A0G4FMS7</accession>
<name>A0A0G4FMS7_VITBC</name>
<evidence type="ECO:0000313" key="2">
    <source>
        <dbReference type="EMBL" id="CEM14889.1"/>
    </source>
</evidence>
<evidence type="ECO:0000313" key="3">
    <source>
        <dbReference type="Proteomes" id="UP000041254"/>
    </source>
</evidence>
<organism evidence="2 3">
    <name type="scientific">Vitrella brassicaformis (strain CCMP3155)</name>
    <dbReference type="NCBI Taxonomy" id="1169540"/>
    <lineage>
        <taxon>Eukaryota</taxon>
        <taxon>Sar</taxon>
        <taxon>Alveolata</taxon>
        <taxon>Colpodellida</taxon>
        <taxon>Vitrellaceae</taxon>
        <taxon>Vitrella</taxon>
    </lineage>
</organism>
<sequence length="276" mass="29705">MMAAQPAQASSSSSAAAAAPAPHGAPCRGPCGYQKGSRVWVVTEKRDEGEQEWVKADVYRIDGRTVYMREVGGGEGFKVTVPTKTIPPTELTPHAVCDGFRYLRSGTPLKETHYGSKKAVDRLGNDELASLFGFFSPCELSALFSHRSPVRNGAVQQHSHITIDASTPAECQFWTSTTTQDAFKLGRRLTNLTSAHVVQPHTHLEWCVKTLTAVVEGHAAGRRAARERESSIESIHFSCPTDVRAGQVSIPAPASFSPPPLSPCPAAVPQEHHGPS</sequence>
<protein>
    <submittedName>
        <fullName evidence="2">Uncharacterized protein</fullName>
    </submittedName>
</protein>
<dbReference type="EMBL" id="CDMY01000460">
    <property type="protein sequence ID" value="CEM14889.1"/>
    <property type="molecule type" value="Genomic_DNA"/>
</dbReference>
<reference evidence="2 3" key="1">
    <citation type="submission" date="2014-11" db="EMBL/GenBank/DDBJ databases">
        <authorList>
            <person name="Zhu J."/>
            <person name="Qi W."/>
            <person name="Song R."/>
        </authorList>
    </citation>
    <scope>NUCLEOTIDE SEQUENCE [LARGE SCALE GENOMIC DNA]</scope>
</reference>
<evidence type="ECO:0000256" key="1">
    <source>
        <dbReference type="SAM" id="MobiDB-lite"/>
    </source>
</evidence>
<feature type="region of interest" description="Disordered" evidence="1">
    <location>
        <begin position="250"/>
        <end position="276"/>
    </location>
</feature>
<dbReference type="AlphaFoldDB" id="A0A0G4FMS7"/>
<dbReference type="PhylomeDB" id="A0A0G4FMS7"/>
<dbReference type="VEuPathDB" id="CryptoDB:Vbra_15688"/>
<feature type="region of interest" description="Disordered" evidence="1">
    <location>
        <begin position="1"/>
        <end position="28"/>
    </location>
</feature>
<dbReference type="InParanoid" id="A0A0G4FMS7"/>
<dbReference type="Proteomes" id="UP000041254">
    <property type="component" value="Unassembled WGS sequence"/>
</dbReference>
<proteinExistence type="predicted"/>
<feature type="compositionally biased region" description="Low complexity" evidence="1">
    <location>
        <begin position="1"/>
        <end position="22"/>
    </location>
</feature>